<dbReference type="InterPro" id="IPR020904">
    <property type="entry name" value="Sc_DH/Rdtase_CS"/>
</dbReference>
<evidence type="ECO:0000256" key="1">
    <source>
        <dbReference type="ARBA" id="ARBA00006484"/>
    </source>
</evidence>
<protein>
    <submittedName>
        <fullName evidence="3">Oxidoreductase</fullName>
    </submittedName>
</protein>
<keyword evidence="2" id="KW-0560">Oxidoreductase</keyword>
<name>A0A918KCD2_9PROT</name>
<dbReference type="Pfam" id="PF00106">
    <property type="entry name" value="adh_short"/>
    <property type="match status" value="1"/>
</dbReference>
<dbReference type="InterPro" id="IPR002347">
    <property type="entry name" value="SDR_fam"/>
</dbReference>
<evidence type="ECO:0000313" key="4">
    <source>
        <dbReference type="Proteomes" id="UP000600865"/>
    </source>
</evidence>
<dbReference type="Proteomes" id="UP000600865">
    <property type="component" value="Unassembled WGS sequence"/>
</dbReference>
<proteinExistence type="inferred from homology"/>
<reference evidence="3 4" key="1">
    <citation type="journal article" date="2014" name="Int. J. Syst. Evol. Microbiol.">
        <title>Complete genome sequence of Corynebacterium casei LMG S-19264T (=DSM 44701T), isolated from a smear-ripened cheese.</title>
        <authorList>
            <consortium name="US DOE Joint Genome Institute (JGI-PGF)"/>
            <person name="Walter F."/>
            <person name="Albersmeier A."/>
            <person name="Kalinowski J."/>
            <person name="Ruckert C."/>
        </authorList>
    </citation>
    <scope>NUCLEOTIDE SEQUENCE [LARGE SCALE GENOMIC DNA]</scope>
    <source>
        <strain evidence="3 4">KCTC 23968</strain>
    </source>
</reference>
<dbReference type="InterPro" id="IPR036291">
    <property type="entry name" value="NAD(P)-bd_dom_sf"/>
</dbReference>
<comment type="caution">
    <text evidence="3">The sequence shown here is derived from an EMBL/GenBank/DDBJ whole genome shotgun (WGS) entry which is preliminary data.</text>
</comment>
<dbReference type="SUPFAM" id="SSF51735">
    <property type="entry name" value="NAD(P)-binding Rossmann-fold domains"/>
    <property type="match status" value="1"/>
</dbReference>
<sequence>MSEHQGRIILVTGASRGIGYATAKRLAAEGAQVIAVARTQGGLEDLDDEIRSAGGQCTLVPMDLKDSDSIDRLGAALNERFGRLDGLLMNAGQLGAITPFPHTTPKDWDSVIAVNLTANYRLIRAMDPLLRASDAGRVVAVTSSVAQSHRAYWGAYAVSKAGLEAMANIYAEETEITKVRVNIYDPGGTRTAMRAKAVPGEDPSVLPEPSAHWDNLSMMLGAGYNKTRQLVKFAR</sequence>
<dbReference type="AlphaFoldDB" id="A0A918KCD2"/>
<evidence type="ECO:0000313" key="3">
    <source>
        <dbReference type="EMBL" id="GGX58451.1"/>
    </source>
</evidence>
<dbReference type="PROSITE" id="PS00061">
    <property type="entry name" value="ADH_SHORT"/>
    <property type="match status" value="1"/>
</dbReference>
<comment type="similarity">
    <text evidence="1">Belongs to the short-chain dehydrogenases/reductases (SDR) family.</text>
</comment>
<dbReference type="RefSeq" id="WP_189580820.1">
    <property type="nucleotide sequence ID" value="NZ_BMYV01000001.1"/>
</dbReference>
<dbReference type="GO" id="GO:0016020">
    <property type="term" value="C:membrane"/>
    <property type="evidence" value="ECO:0007669"/>
    <property type="project" value="TreeGrafter"/>
</dbReference>
<accession>A0A918KCD2</accession>
<evidence type="ECO:0000256" key="2">
    <source>
        <dbReference type="ARBA" id="ARBA00023002"/>
    </source>
</evidence>
<dbReference type="GO" id="GO:0016491">
    <property type="term" value="F:oxidoreductase activity"/>
    <property type="evidence" value="ECO:0007669"/>
    <property type="project" value="UniProtKB-KW"/>
</dbReference>
<dbReference type="PANTHER" id="PTHR44196:SF1">
    <property type="entry name" value="DEHYDROGENASE_REDUCTASE SDR FAMILY MEMBER 7B"/>
    <property type="match status" value="1"/>
</dbReference>
<dbReference type="Gene3D" id="3.40.50.720">
    <property type="entry name" value="NAD(P)-binding Rossmann-like Domain"/>
    <property type="match status" value="1"/>
</dbReference>
<dbReference type="EMBL" id="BMYV01000001">
    <property type="protein sequence ID" value="GGX58451.1"/>
    <property type="molecule type" value="Genomic_DNA"/>
</dbReference>
<dbReference type="PANTHER" id="PTHR44196">
    <property type="entry name" value="DEHYDROGENASE/REDUCTASE SDR FAMILY MEMBER 7B"/>
    <property type="match status" value="1"/>
</dbReference>
<gene>
    <name evidence="3" type="ORF">GCM10011309_04720</name>
</gene>
<dbReference type="PRINTS" id="PR00081">
    <property type="entry name" value="GDHRDH"/>
</dbReference>
<keyword evidence="4" id="KW-1185">Reference proteome</keyword>
<organism evidence="3 4">
    <name type="scientific">Litorimonas cladophorae</name>
    <dbReference type="NCBI Taxonomy" id="1220491"/>
    <lineage>
        <taxon>Bacteria</taxon>
        <taxon>Pseudomonadati</taxon>
        <taxon>Pseudomonadota</taxon>
        <taxon>Alphaproteobacteria</taxon>
        <taxon>Maricaulales</taxon>
        <taxon>Robiginitomaculaceae</taxon>
    </lineage>
</organism>